<dbReference type="SUPFAM" id="SSF51735">
    <property type="entry name" value="NAD(P)-binding Rossmann-fold domains"/>
    <property type="match status" value="1"/>
</dbReference>
<dbReference type="OrthoDB" id="6251714at2759"/>
<evidence type="ECO:0000256" key="3">
    <source>
        <dbReference type="ARBA" id="ARBA00023002"/>
    </source>
</evidence>
<protein>
    <submittedName>
        <fullName evidence="5">9470_t:CDS:1</fullName>
    </submittedName>
</protein>
<dbReference type="AlphaFoldDB" id="A0A9N8W1W2"/>
<evidence type="ECO:0000313" key="6">
    <source>
        <dbReference type="Proteomes" id="UP000789405"/>
    </source>
</evidence>
<gene>
    <name evidence="5" type="ORF">DERYTH_LOCUS1372</name>
</gene>
<accession>A0A9N8W1W2</accession>
<dbReference type="PANTHER" id="PTHR42901">
    <property type="entry name" value="ALCOHOL DEHYDROGENASE"/>
    <property type="match status" value="1"/>
</dbReference>
<keyword evidence="3" id="KW-0560">Oxidoreductase</keyword>
<dbReference type="EMBL" id="CAJVPY010000379">
    <property type="protein sequence ID" value="CAG8469175.1"/>
    <property type="molecule type" value="Genomic_DNA"/>
</dbReference>
<evidence type="ECO:0000256" key="2">
    <source>
        <dbReference type="ARBA" id="ARBA00022857"/>
    </source>
</evidence>
<comment type="similarity">
    <text evidence="1 4">Belongs to the short-chain dehydrogenases/reductases (SDR) family.</text>
</comment>
<evidence type="ECO:0000256" key="1">
    <source>
        <dbReference type="ARBA" id="ARBA00006484"/>
    </source>
</evidence>
<keyword evidence="2" id="KW-0521">NADP</keyword>
<dbReference type="GO" id="GO:0016491">
    <property type="term" value="F:oxidoreductase activity"/>
    <property type="evidence" value="ECO:0007669"/>
    <property type="project" value="UniProtKB-KW"/>
</dbReference>
<dbReference type="InterPro" id="IPR020904">
    <property type="entry name" value="Sc_DH/Rdtase_CS"/>
</dbReference>
<sequence>MSYNLQKRVILITGASSGIGAAIALERLDRLNDLKSRILETYPSCEIHISVVDIRNKQEIDDAIANLPPGFKDIDVLVNNILNDCAISSDSAEVVHDYVMWLISQKLKISLAGTALGFDPLEENSQKDIQATIETNVYGLIYMTQAVLPKMKERNSGDIINMGSISGKRSHGFGNAVYSSSKFAIEGITESLRKELLSTKIRVVLVRPGAVKSEFTLIRSYGNSKFSDAYYSGYEPLIPQDVAECVVFVAARPTNVVVSEIEILPNAQADVQSLRIENPDYMKTLAETYKKNE</sequence>
<name>A0A9N8W1W2_9GLOM</name>
<dbReference type="Proteomes" id="UP000789405">
    <property type="component" value="Unassembled WGS sequence"/>
</dbReference>
<organism evidence="5 6">
    <name type="scientific">Dentiscutata erythropus</name>
    <dbReference type="NCBI Taxonomy" id="1348616"/>
    <lineage>
        <taxon>Eukaryota</taxon>
        <taxon>Fungi</taxon>
        <taxon>Fungi incertae sedis</taxon>
        <taxon>Mucoromycota</taxon>
        <taxon>Glomeromycotina</taxon>
        <taxon>Glomeromycetes</taxon>
        <taxon>Diversisporales</taxon>
        <taxon>Gigasporaceae</taxon>
        <taxon>Dentiscutata</taxon>
    </lineage>
</organism>
<dbReference type="PRINTS" id="PR00081">
    <property type="entry name" value="GDHRDH"/>
</dbReference>
<keyword evidence="6" id="KW-1185">Reference proteome</keyword>
<comment type="caution">
    <text evidence="5">The sequence shown here is derived from an EMBL/GenBank/DDBJ whole genome shotgun (WGS) entry which is preliminary data.</text>
</comment>
<dbReference type="Gene3D" id="3.40.50.720">
    <property type="entry name" value="NAD(P)-binding Rossmann-like Domain"/>
    <property type="match status" value="1"/>
</dbReference>
<dbReference type="PROSITE" id="PS00061">
    <property type="entry name" value="ADH_SHORT"/>
    <property type="match status" value="1"/>
</dbReference>
<dbReference type="PRINTS" id="PR00080">
    <property type="entry name" value="SDRFAMILY"/>
</dbReference>
<dbReference type="PANTHER" id="PTHR42901:SF1">
    <property type="entry name" value="ALCOHOL DEHYDROGENASE"/>
    <property type="match status" value="1"/>
</dbReference>
<reference evidence="5" key="1">
    <citation type="submission" date="2021-06" db="EMBL/GenBank/DDBJ databases">
        <authorList>
            <person name="Kallberg Y."/>
            <person name="Tangrot J."/>
            <person name="Rosling A."/>
        </authorList>
    </citation>
    <scope>NUCLEOTIDE SEQUENCE</scope>
    <source>
        <strain evidence="5">MA453B</strain>
    </source>
</reference>
<dbReference type="Pfam" id="PF00106">
    <property type="entry name" value="adh_short"/>
    <property type="match status" value="2"/>
</dbReference>
<proteinExistence type="inferred from homology"/>
<evidence type="ECO:0000256" key="4">
    <source>
        <dbReference type="RuleBase" id="RU000363"/>
    </source>
</evidence>
<dbReference type="InterPro" id="IPR002347">
    <property type="entry name" value="SDR_fam"/>
</dbReference>
<dbReference type="InterPro" id="IPR036291">
    <property type="entry name" value="NAD(P)-bd_dom_sf"/>
</dbReference>
<evidence type="ECO:0000313" key="5">
    <source>
        <dbReference type="EMBL" id="CAG8469175.1"/>
    </source>
</evidence>